<dbReference type="GO" id="GO:0009234">
    <property type="term" value="P:menaquinone biosynthetic process"/>
    <property type="evidence" value="ECO:0007669"/>
    <property type="project" value="UniProtKB-UniRule"/>
</dbReference>
<evidence type="ECO:0000313" key="7">
    <source>
        <dbReference type="EMBL" id="BAZ92701.1"/>
    </source>
</evidence>
<name>A0A1Z4VM66_9GAMM</name>
<dbReference type="InterPro" id="IPR029063">
    <property type="entry name" value="SAM-dependent_MTases_sf"/>
</dbReference>
<comment type="pathway">
    <text evidence="6">Cofactor biosynthesis; ubiquinone biosynthesis.</text>
</comment>
<dbReference type="NCBIfam" id="NF001242">
    <property type="entry name" value="PRK00216.1-3"/>
    <property type="match status" value="1"/>
</dbReference>
<dbReference type="PROSITE" id="PS01183">
    <property type="entry name" value="UBIE_1"/>
    <property type="match status" value="1"/>
</dbReference>
<keyword evidence="2 6" id="KW-0489">Methyltransferase</keyword>
<dbReference type="InterPro" id="IPR004033">
    <property type="entry name" value="UbiE/COQ5_MeTrFase"/>
</dbReference>
<gene>
    <name evidence="6" type="primary">ubiE</name>
    <name evidence="7" type="ORF">FOKN1_0297</name>
</gene>
<comment type="caution">
    <text evidence="6">Lacks conserved residue(s) required for the propagation of feature annotation.</text>
</comment>
<evidence type="ECO:0000256" key="5">
    <source>
        <dbReference type="ARBA" id="ARBA00022691"/>
    </source>
</evidence>
<dbReference type="GO" id="GO:0043770">
    <property type="term" value="F:demethylmenaquinone methyltransferase activity"/>
    <property type="evidence" value="ECO:0007669"/>
    <property type="project" value="UniProtKB-UniRule"/>
</dbReference>
<proteinExistence type="inferred from homology"/>
<keyword evidence="8" id="KW-1185">Reference proteome</keyword>
<comment type="catalytic activity">
    <reaction evidence="6">
        <text>a 2-methoxy-6-(all-trans-polyprenyl)benzene-1,4-diol + S-adenosyl-L-methionine = a 5-methoxy-2-methyl-3-(all-trans-polyprenyl)benzene-1,4-diol + S-adenosyl-L-homocysteine + H(+)</text>
        <dbReference type="Rhea" id="RHEA:28286"/>
        <dbReference type="Rhea" id="RHEA-COMP:10858"/>
        <dbReference type="Rhea" id="RHEA-COMP:10859"/>
        <dbReference type="ChEBI" id="CHEBI:15378"/>
        <dbReference type="ChEBI" id="CHEBI:57856"/>
        <dbReference type="ChEBI" id="CHEBI:59789"/>
        <dbReference type="ChEBI" id="CHEBI:84166"/>
        <dbReference type="ChEBI" id="CHEBI:84167"/>
        <dbReference type="EC" id="2.1.1.201"/>
    </reaction>
</comment>
<dbReference type="SUPFAM" id="SSF53335">
    <property type="entry name" value="S-adenosyl-L-methionine-dependent methyltransferases"/>
    <property type="match status" value="1"/>
</dbReference>
<comment type="function">
    <text evidence="6">Methyltransferase required for the conversion of demethylmenaquinol (DMKH2) to menaquinol (MKH2) and the conversion of 2-polyprenyl-6-methoxy-1,4-benzoquinol (DDMQH2) to 2-polyprenyl-3-methyl-6-methoxy-1,4-benzoquinol (DMQH2).</text>
</comment>
<dbReference type="EMBL" id="AP018052">
    <property type="protein sequence ID" value="BAZ92701.1"/>
    <property type="molecule type" value="Genomic_DNA"/>
</dbReference>
<feature type="binding site" evidence="6">
    <location>
        <begin position="158"/>
        <end position="159"/>
    </location>
    <ligand>
        <name>S-adenosyl-L-methionine</name>
        <dbReference type="ChEBI" id="CHEBI:59789"/>
    </ligand>
</feature>
<accession>A0A1Z4VM66</accession>
<evidence type="ECO:0000256" key="6">
    <source>
        <dbReference type="HAMAP-Rule" id="MF_01813"/>
    </source>
</evidence>
<dbReference type="UniPathway" id="UPA00079">
    <property type="reaction ID" value="UER00169"/>
</dbReference>
<dbReference type="Gene3D" id="3.40.50.150">
    <property type="entry name" value="Vaccinia Virus protein VP39"/>
    <property type="match status" value="1"/>
</dbReference>
<sequence length="286" mass="32211">MTRLEVCTILLWTRLRVEKAPPAAGILPGIPYSYGPDSMSDRTTHFGFRQVPLEEKARQVRGVFDSVADKYDVMNDLMSLGIHRLWKRFTLERSGVRRGQRVLDIASGTGDLAARFARMVGPEGEVVVSDINASMLEQGRRRLLDQGVAGNIEYVQADAERLPFPDNHFDCVSIAFGLRNVTDKDAALREMYRVLRPAGRVLILEFSQVTLPGFRPLYDLYSFRMLPLMGKLIANDAASYQYLAESIRMHPDQETLKGMMQAAGFERAEYHNLSGGIVALHRGYKL</sequence>
<comment type="pathway">
    <text evidence="6">Quinol/quinone metabolism; menaquinone biosynthesis; menaquinol from 1,4-dihydroxy-2-naphthoate: step 2/2.</text>
</comment>
<dbReference type="GO" id="GO:0009060">
    <property type="term" value="P:aerobic respiration"/>
    <property type="evidence" value="ECO:0007669"/>
    <property type="project" value="UniProtKB-UniRule"/>
</dbReference>
<keyword evidence="1 6" id="KW-0474">Menaquinone biosynthesis</keyword>
<keyword evidence="3 6" id="KW-0808">Transferase</keyword>
<dbReference type="PANTHER" id="PTHR43591:SF24">
    <property type="entry name" value="2-METHOXY-6-POLYPRENYL-1,4-BENZOQUINOL METHYLASE, MITOCHONDRIAL"/>
    <property type="match status" value="1"/>
</dbReference>
<protein>
    <recommendedName>
        <fullName evidence="6">Ubiquinone/menaquinone biosynthesis C-methyltransferase UbiE</fullName>
        <ecNumber evidence="6">2.1.1.163</ecNumber>
        <ecNumber evidence="6">2.1.1.201</ecNumber>
    </recommendedName>
    <alternativeName>
        <fullName evidence="6">2-methoxy-6-polyprenyl-1,4-benzoquinol methylase</fullName>
    </alternativeName>
    <alternativeName>
        <fullName evidence="6">Demethylmenaquinone methyltransferase</fullName>
    </alternativeName>
</protein>
<dbReference type="UniPathway" id="UPA00232"/>
<dbReference type="NCBIfam" id="TIGR01934">
    <property type="entry name" value="MenG_MenH_UbiE"/>
    <property type="match status" value="1"/>
</dbReference>
<dbReference type="InterPro" id="IPR023576">
    <property type="entry name" value="UbiE/COQ5_MeTrFase_CS"/>
</dbReference>
<dbReference type="Pfam" id="PF01209">
    <property type="entry name" value="Ubie_methyltran"/>
    <property type="match status" value="1"/>
</dbReference>
<keyword evidence="5 6" id="KW-0949">S-adenosyl-L-methionine</keyword>
<feature type="binding site" evidence="6">
    <location>
        <position position="109"/>
    </location>
    <ligand>
        <name>S-adenosyl-L-methionine</name>
        <dbReference type="ChEBI" id="CHEBI:59789"/>
    </ligand>
</feature>
<evidence type="ECO:0000313" key="8">
    <source>
        <dbReference type="Proteomes" id="UP000218765"/>
    </source>
</evidence>
<dbReference type="HAMAP" id="MF_01813">
    <property type="entry name" value="MenG_UbiE_methyltr"/>
    <property type="match status" value="1"/>
</dbReference>
<feature type="binding site" evidence="6">
    <location>
        <position position="130"/>
    </location>
    <ligand>
        <name>S-adenosyl-L-methionine</name>
        <dbReference type="ChEBI" id="CHEBI:59789"/>
    </ligand>
</feature>
<dbReference type="AlphaFoldDB" id="A0A1Z4VM66"/>
<dbReference type="Proteomes" id="UP000218765">
    <property type="component" value="Chromosome"/>
</dbReference>
<dbReference type="EC" id="2.1.1.163" evidence="6"/>
<organism evidence="7 8">
    <name type="scientific">Thiohalobacter thiocyanaticus</name>
    <dbReference type="NCBI Taxonomy" id="585455"/>
    <lineage>
        <taxon>Bacteria</taxon>
        <taxon>Pseudomonadati</taxon>
        <taxon>Pseudomonadota</taxon>
        <taxon>Gammaproteobacteria</taxon>
        <taxon>Thiohalobacterales</taxon>
        <taxon>Thiohalobacteraceae</taxon>
        <taxon>Thiohalobacter</taxon>
    </lineage>
</organism>
<keyword evidence="7" id="KW-0830">Ubiquinone</keyword>
<reference evidence="7 8" key="1">
    <citation type="submission" date="2017-05" db="EMBL/GenBank/DDBJ databases">
        <title>Thiocyanate degradation by Thiohalobacter thiocyanaticus FOKN1.</title>
        <authorList>
            <person name="Oshiki M."/>
            <person name="Fukushima T."/>
            <person name="Kawano S."/>
            <person name="Nakagawa J."/>
        </authorList>
    </citation>
    <scope>NUCLEOTIDE SEQUENCE [LARGE SCALE GENOMIC DNA]</scope>
    <source>
        <strain evidence="7 8">FOKN1</strain>
    </source>
</reference>
<comment type="catalytic activity">
    <reaction evidence="6">
        <text>a 2-demethylmenaquinol + S-adenosyl-L-methionine = a menaquinol + S-adenosyl-L-homocysteine + H(+)</text>
        <dbReference type="Rhea" id="RHEA:42640"/>
        <dbReference type="Rhea" id="RHEA-COMP:9539"/>
        <dbReference type="Rhea" id="RHEA-COMP:9563"/>
        <dbReference type="ChEBI" id="CHEBI:15378"/>
        <dbReference type="ChEBI" id="CHEBI:18151"/>
        <dbReference type="ChEBI" id="CHEBI:55437"/>
        <dbReference type="ChEBI" id="CHEBI:57856"/>
        <dbReference type="ChEBI" id="CHEBI:59789"/>
        <dbReference type="EC" id="2.1.1.163"/>
    </reaction>
</comment>
<evidence type="ECO:0000256" key="1">
    <source>
        <dbReference type="ARBA" id="ARBA00022428"/>
    </source>
</evidence>
<dbReference type="GO" id="GO:0008425">
    <property type="term" value="F:2-methoxy-6-polyprenyl-1,4-benzoquinol methyltransferase activity"/>
    <property type="evidence" value="ECO:0007669"/>
    <property type="project" value="UniProtKB-UniRule"/>
</dbReference>
<keyword evidence="4 6" id="KW-0831">Ubiquinone biosynthesis</keyword>
<dbReference type="NCBIfam" id="NF001240">
    <property type="entry name" value="PRK00216.1-1"/>
    <property type="match status" value="1"/>
</dbReference>
<dbReference type="GO" id="GO:0032259">
    <property type="term" value="P:methylation"/>
    <property type="evidence" value="ECO:0007669"/>
    <property type="project" value="UniProtKB-KW"/>
</dbReference>
<dbReference type="PROSITE" id="PS51608">
    <property type="entry name" value="SAM_MT_UBIE"/>
    <property type="match status" value="1"/>
</dbReference>
<dbReference type="CDD" id="cd02440">
    <property type="entry name" value="AdoMet_MTases"/>
    <property type="match status" value="1"/>
</dbReference>
<dbReference type="PANTHER" id="PTHR43591">
    <property type="entry name" value="METHYLTRANSFERASE"/>
    <property type="match status" value="1"/>
</dbReference>
<dbReference type="NCBIfam" id="NF001244">
    <property type="entry name" value="PRK00216.1-5"/>
    <property type="match status" value="1"/>
</dbReference>
<dbReference type="EC" id="2.1.1.201" evidence="6"/>
<comment type="similarity">
    <text evidence="6">Belongs to the class I-like SAM-binding methyltransferase superfamily. MenG/UbiE family.</text>
</comment>
<evidence type="ECO:0000256" key="4">
    <source>
        <dbReference type="ARBA" id="ARBA00022688"/>
    </source>
</evidence>
<dbReference type="KEGG" id="ttc:FOKN1_0297"/>
<evidence type="ECO:0000256" key="3">
    <source>
        <dbReference type="ARBA" id="ARBA00022679"/>
    </source>
</evidence>
<dbReference type="FunFam" id="3.40.50.150:FF:000014">
    <property type="entry name" value="Ubiquinone/menaquinone biosynthesis C-methyltransferase UbiE"/>
    <property type="match status" value="1"/>
</dbReference>
<evidence type="ECO:0000256" key="2">
    <source>
        <dbReference type="ARBA" id="ARBA00022603"/>
    </source>
</evidence>